<dbReference type="EMBL" id="CP121694">
    <property type="protein sequence ID" value="WRO22331.1"/>
    <property type="molecule type" value="Genomic_DNA"/>
</dbReference>
<evidence type="ECO:0000313" key="19">
    <source>
        <dbReference type="Proteomes" id="UP001329915"/>
    </source>
</evidence>
<dbReference type="GO" id="GO:0008360">
    <property type="term" value="P:regulation of cell shape"/>
    <property type="evidence" value="ECO:0007669"/>
    <property type="project" value="UniProtKB-KW"/>
</dbReference>
<protein>
    <recommendedName>
        <fullName evidence="4 17">Undecaprenyl-diphosphatase</fullName>
        <ecNumber evidence="3 17">3.6.1.27</ecNumber>
    </recommendedName>
    <alternativeName>
        <fullName evidence="15 17">Bacitracin resistance protein</fullName>
    </alternativeName>
    <alternativeName>
        <fullName evidence="14 17">Undecaprenyl pyrophosphate phosphatase</fullName>
    </alternativeName>
</protein>
<dbReference type="GO" id="GO:0046677">
    <property type="term" value="P:response to antibiotic"/>
    <property type="evidence" value="ECO:0007669"/>
    <property type="project" value="UniProtKB-UniRule"/>
</dbReference>
<comment type="catalytic activity">
    <reaction evidence="16 17">
        <text>di-trans,octa-cis-undecaprenyl diphosphate + H2O = di-trans,octa-cis-undecaprenyl phosphate + phosphate + H(+)</text>
        <dbReference type="Rhea" id="RHEA:28094"/>
        <dbReference type="ChEBI" id="CHEBI:15377"/>
        <dbReference type="ChEBI" id="CHEBI:15378"/>
        <dbReference type="ChEBI" id="CHEBI:43474"/>
        <dbReference type="ChEBI" id="CHEBI:58405"/>
        <dbReference type="ChEBI" id="CHEBI:60392"/>
        <dbReference type="EC" id="3.6.1.27"/>
    </reaction>
</comment>
<feature type="transmembrane region" description="Helical" evidence="17">
    <location>
        <begin position="238"/>
        <end position="255"/>
    </location>
</feature>
<keyword evidence="6 17" id="KW-0812">Transmembrane</keyword>
<comment type="function">
    <text evidence="17">Catalyzes the dephosphorylation of undecaprenyl diphosphate (UPP). Confers resistance to bacitracin.</text>
</comment>
<evidence type="ECO:0000256" key="15">
    <source>
        <dbReference type="ARBA" id="ARBA00032932"/>
    </source>
</evidence>
<feature type="transmembrane region" description="Helical" evidence="17">
    <location>
        <begin position="209"/>
        <end position="231"/>
    </location>
</feature>
<keyword evidence="11 17" id="KW-0472">Membrane</keyword>
<keyword evidence="19" id="KW-1185">Reference proteome</keyword>
<sequence>MTIVEAFILGVFQGITEFLPISSSGHLVVIQEFLKINTPGVTFEVLLHFGSLVSVIIFFRKDIFHLITHPTDRFFWLIVVGIIPTGIIGVLFEDLFERLFGSITVVAIMLLVTGLILWIAETLASGKKDSETMTIKDALIIGFAQGLAITPGLSRSGSTIAAALIVGLDRDTAARYSFLVVIPVIFGATMLKVGDMFSTTSVDFFPIQYLVGTITAGITGYFAIAVLLKVLNTGRLKLFSIYCWTVGGLILLTNLF</sequence>
<dbReference type="GO" id="GO:0005886">
    <property type="term" value="C:plasma membrane"/>
    <property type="evidence" value="ECO:0007669"/>
    <property type="project" value="UniProtKB-SubCell"/>
</dbReference>
<reference evidence="18 19" key="1">
    <citation type="submission" date="2023-04" db="EMBL/GenBank/DDBJ databases">
        <authorList>
            <person name="Hsu D."/>
        </authorList>
    </citation>
    <scope>NUCLEOTIDE SEQUENCE [LARGE SCALE GENOMIC DNA]</scope>
    <source>
        <strain evidence="18 19">MK1</strain>
    </source>
</reference>
<evidence type="ECO:0000256" key="7">
    <source>
        <dbReference type="ARBA" id="ARBA00022801"/>
    </source>
</evidence>
<organism evidence="18 19">
    <name type="scientific">Metallumcola ferriviriculae</name>
    <dbReference type="NCBI Taxonomy" id="3039180"/>
    <lineage>
        <taxon>Bacteria</taxon>
        <taxon>Bacillati</taxon>
        <taxon>Bacillota</taxon>
        <taxon>Clostridia</taxon>
        <taxon>Neomoorellales</taxon>
        <taxon>Desulfitibacteraceae</taxon>
        <taxon>Metallumcola</taxon>
    </lineage>
</organism>
<feature type="transmembrane region" description="Helical" evidence="17">
    <location>
        <begin position="178"/>
        <end position="197"/>
    </location>
</feature>
<comment type="miscellaneous">
    <text evidence="17">Bacitracin is thought to be involved in the inhibition of peptidoglycan synthesis by sequestering undecaprenyl diphosphate, thereby reducing the pool of lipid carrier available.</text>
</comment>
<keyword evidence="9 17" id="KW-0573">Peptidoglycan synthesis</keyword>
<feature type="transmembrane region" description="Helical" evidence="17">
    <location>
        <begin position="140"/>
        <end position="166"/>
    </location>
</feature>
<gene>
    <name evidence="17 18" type="primary">uppP</name>
    <name evidence="18" type="ORF">MFMK1_002160</name>
</gene>
<keyword evidence="10 17" id="KW-1133">Transmembrane helix</keyword>
<feature type="transmembrane region" description="Helical" evidence="17">
    <location>
        <begin position="41"/>
        <end position="59"/>
    </location>
</feature>
<evidence type="ECO:0000256" key="5">
    <source>
        <dbReference type="ARBA" id="ARBA00022475"/>
    </source>
</evidence>
<evidence type="ECO:0000256" key="6">
    <source>
        <dbReference type="ARBA" id="ARBA00022692"/>
    </source>
</evidence>
<dbReference type="NCBIfam" id="TIGR00753">
    <property type="entry name" value="undec_PP_bacA"/>
    <property type="match status" value="1"/>
</dbReference>
<evidence type="ECO:0000313" key="18">
    <source>
        <dbReference type="EMBL" id="WRO22331.1"/>
    </source>
</evidence>
<dbReference type="InterPro" id="IPR003824">
    <property type="entry name" value="UppP"/>
</dbReference>
<dbReference type="RefSeq" id="WP_366921744.1">
    <property type="nucleotide sequence ID" value="NZ_CP121694.1"/>
</dbReference>
<evidence type="ECO:0000256" key="13">
    <source>
        <dbReference type="ARBA" id="ARBA00023316"/>
    </source>
</evidence>
<evidence type="ECO:0000256" key="17">
    <source>
        <dbReference type="HAMAP-Rule" id="MF_01006"/>
    </source>
</evidence>
<dbReference type="AlphaFoldDB" id="A0AAU0UMH5"/>
<dbReference type="KEGG" id="dbc:MFMK1_002160"/>
<feature type="transmembrane region" description="Helical" evidence="17">
    <location>
        <begin position="74"/>
        <end position="92"/>
    </location>
</feature>
<evidence type="ECO:0000256" key="14">
    <source>
        <dbReference type="ARBA" id="ARBA00032707"/>
    </source>
</evidence>
<evidence type="ECO:0000256" key="9">
    <source>
        <dbReference type="ARBA" id="ARBA00022984"/>
    </source>
</evidence>
<evidence type="ECO:0000256" key="16">
    <source>
        <dbReference type="ARBA" id="ARBA00047594"/>
    </source>
</evidence>
<evidence type="ECO:0000256" key="12">
    <source>
        <dbReference type="ARBA" id="ARBA00023251"/>
    </source>
</evidence>
<evidence type="ECO:0000256" key="2">
    <source>
        <dbReference type="ARBA" id="ARBA00010621"/>
    </source>
</evidence>
<comment type="similarity">
    <text evidence="2 17">Belongs to the UppP family.</text>
</comment>
<dbReference type="HAMAP" id="MF_01006">
    <property type="entry name" value="Undec_diphosphatase"/>
    <property type="match status" value="1"/>
</dbReference>
<keyword evidence="8 17" id="KW-0133">Cell shape</keyword>
<keyword evidence="7 17" id="KW-0378">Hydrolase</keyword>
<dbReference type="Proteomes" id="UP001329915">
    <property type="component" value="Chromosome"/>
</dbReference>
<dbReference type="PANTHER" id="PTHR30622">
    <property type="entry name" value="UNDECAPRENYL-DIPHOSPHATASE"/>
    <property type="match status" value="1"/>
</dbReference>
<dbReference type="Pfam" id="PF02673">
    <property type="entry name" value="BacA"/>
    <property type="match status" value="1"/>
</dbReference>
<accession>A0AAU0UMH5</accession>
<evidence type="ECO:0000256" key="10">
    <source>
        <dbReference type="ARBA" id="ARBA00022989"/>
    </source>
</evidence>
<evidence type="ECO:0000256" key="8">
    <source>
        <dbReference type="ARBA" id="ARBA00022960"/>
    </source>
</evidence>
<evidence type="ECO:0000256" key="4">
    <source>
        <dbReference type="ARBA" id="ARBA00021581"/>
    </source>
</evidence>
<comment type="subcellular location">
    <subcellularLocation>
        <location evidence="1 17">Cell membrane</location>
        <topology evidence="1 17">Multi-pass membrane protein</topology>
    </subcellularLocation>
</comment>
<name>A0AAU0UMH5_9FIRM</name>
<dbReference type="GO" id="GO:0071555">
    <property type="term" value="P:cell wall organization"/>
    <property type="evidence" value="ECO:0007669"/>
    <property type="project" value="UniProtKB-KW"/>
</dbReference>
<evidence type="ECO:0000256" key="1">
    <source>
        <dbReference type="ARBA" id="ARBA00004651"/>
    </source>
</evidence>
<keyword evidence="12 17" id="KW-0046">Antibiotic resistance</keyword>
<dbReference type="GO" id="GO:0009252">
    <property type="term" value="P:peptidoglycan biosynthetic process"/>
    <property type="evidence" value="ECO:0007669"/>
    <property type="project" value="UniProtKB-KW"/>
</dbReference>
<dbReference type="EC" id="3.6.1.27" evidence="3 17"/>
<proteinExistence type="inferred from homology"/>
<evidence type="ECO:0000256" key="11">
    <source>
        <dbReference type="ARBA" id="ARBA00023136"/>
    </source>
</evidence>
<dbReference type="PANTHER" id="PTHR30622:SF4">
    <property type="entry name" value="UNDECAPRENYL-DIPHOSPHATASE"/>
    <property type="match status" value="1"/>
</dbReference>
<evidence type="ECO:0000256" key="3">
    <source>
        <dbReference type="ARBA" id="ARBA00012374"/>
    </source>
</evidence>
<feature type="transmembrane region" description="Helical" evidence="17">
    <location>
        <begin position="99"/>
        <end position="120"/>
    </location>
</feature>
<keyword evidence="5 17" id="KW-1003">Cell membrane</keyword>
<dbReference type="GO" id="GO:0050380">
    <property type="term" value="F:undecaprenyl-diphosphatase activity"/>
    <property type="evidence" value="ECO:0007669"/>
    <property type="project" value="UniProtKB-UniRule"/>
</dbReference>
<keyword evidence="13 17" id="KW-0961">Cell wall biogenesis/degradation</keyword>